<gene>
    <name evidence="1" type="ORF">H9661_12750</name>
</gene>
<reference evidence="1 2" key="1">
    <citation type="submission" date="2020-08" db="EMBL/GenBank/DDBJ databases">
        <title>A Genomic Blueprint of the Chicken Gut Microbiome.</title>
        <authorList>
            <person name="Gilroy R."/>
            <person name="Ravi A."/>
            <person name="Getino M."/>
            <person name="Pursley I."/>
            <person name="Horton D.L."/>
            <person name="Alikhan N.-F."/>
            <person name="Baker D."/>
            <person name="Gharbi K."/>
            <person name="Hall N."/>
            <person name="Watson M."/>
            <person name="Adriaenssens E.M."/>
            <person name="Foster-Nyarko E."/>
            <person name="Jarju S."/>
            <person name="Secka A."/>
            <person name="Antonio M."/>
            <person name="Oren A."/>
            <person name="Chaudhuri R."/>
            <person name="La Ragione R.M."/>
            <person name="Hildebrand F."/>
            <person name="Pallen M.J."/>
        </authorList>
    </citation>
    <scope>NUCLEOTIDE SEQUENCE [LARGE SCALE GENOMIC DNA]</scope>
    <source>
        <strain evidence="1 2">Sa3CVN1</strain>
    </source>
</reference>
<organism evidence="1 2">
    <name type="scientific">Clostridium cibarium</name>
    <dbReference type="NCBI Taxonomy" id="2762247"/>
    <lineage>
        <taxon>Bacteria</taxon>
        <taxon>Bacillati</taxon>
        <taxon>Bacillota</taxon>
        <taxon>Clostridia</taxon>
        <taxon>Eubacteriales</taxon>
        <taxon>Clostridiaceae</taxon>
        <taxon>Clostridium</taxon>
    </lineage>
</organism>
<protein>
    <submittedName>
        <fullName evidence="1">DUF2225 domain-containing protein</fullName>
    </submittedName>
</protein>
<dbReference type="Proteomes" id="UP000627781">
    <property type="component" value="Unassembled WGS sequence"/>
</dbReference>
<dbReference type="EMBL" id="JACSRA010000020">
    <property type="protein sequence ID" value="MBD7912226.1"/>
    <property type="molecule type" value="Genomic_DNA"/>
</dbReference>
<dbReference type="RefSeq" id="WP_191769148.1">
    <property type="nucleotide sequence ID" value="NZ_JACSRA010000020.1"/>
</dbReference>
<evidence type="ECO:0000313" key="1">
    <source>
        <dbReference type="EMBL" id="MBD7912226.1"/>
    </source>
</evidence>
<dbReference type="Pfam" id="PF09986">
    <property type="entry name" value="DUF2225"/>
    <property type="match status" value="1"/>
</dbReference>
<sequence>MDKGSDIFSGLEELGFKNIKDVNIYEIKETKKNNDNIQKKEIETTDESSYLYDRKVTCPVCSNEFTARTVKTNAYRIKEKKSDFYIEYSLINPYFYDVWLCNVCGYASMKADFLKIKSYEKESIVKKITPNWKGKKYPDIYDINIAIERYKLSLLNLSIINSKSSKKAINCLKLAWLYRELGDENNELLFREQALIGLKDAYLNEGFPIYGMDKFKILYLIGELDRQLGHYEESLRYLGEVITSPGIDRKLKDLAVDQKNLIKETLENMKSTDKSTIKNTSADKVNINEKQGLFSKFFMQK</sequence>
<proteinExistence type="predicted"/>
<accession>A0ABR8PVN2</accession>
<comment type="caution">
    <text evidence="1">The sequence shown here is derived from an EMBL/GenBank/DDBJ whole genome shotgun (WGS) entry which is preliminary data.</text>
</comment>
<dbReference type="InterPro" id="IPR018708">
    <property type="entry name" value="DUF2225"/>
</dbReference>
<name>A0ABR8PVN2_9CLOT</name>
<keyword evidence="2" id="KW-1185">Reference proteome</keyword>
<evidence type="ECO:0000313" key="2">
    <source>
        <dbReference type="Proteomes" id="UP000627781"/>
    </source>
</evidence>